<dbReference type="PANTHER" id="PTHR43546:SF3">
    <property type="entry name" value="UPF0173 METAL-DEPENDENT HYDROLASE MJ1163"/>
    <property type="match status" value="1"/>
</dbReference>
<reference evidence="2 3" key="1">
    <citation type="submission" date="2018-02" db="EMBL/GenBank/DDBJ databases">
        <title>Genome sequences of Apibacter spp., gut symbionts of Asian honey bees.</title>
        <authorList>
            <person name="Kwong W.K."/>
            <person name="Steele M.I."/>
            <person name="Moran N.A."/>
        </authorList>
    </citation>
    <scope>NUCLEOTIDE SEQUENCE [LARGE SCALE GENOMIC DNA]</scope>
    <source>
        <strain evidence="3">wkB301</strain>
    </source>
</reference>
<dbReference type="NCBIfam" id="NF001911">
    <property type="entry name" value="PRK00685.1"/>
    <property type="match status" value="1"/>
</dbReference>
<gene>
    <name evidence="2" type="ORF">C4S77_12045</name>
</gene>
<dbReference type="Gene3D" id="3.60.15.10">
    <property type="entry name" value="Ribonuclease Z/Hydroxyacylglutathione hydrolase-like"/>
    <property type="match status" value="1"/>
</dbReference>
<feature type="domain" description="Metallo-beta-lactamase" evidence="1">
    <location>
        <begin position="7"/>
        <end position="190"/>
    </location>
</feature>
<dbReference type="GO" id="GO:0016787">
    <property type="term" value="F:hydrolase activity"/>
    <property type="evidence" value="ECO:0007669"/>
    <property type="project" value="UniProtKB-KW"/>
</dbReference>
<evidence type="ECO:0000259" key="1">
    <source>
        <dbReference type="SMART" id="SM00849"/>
    </source>
</evidence>
<keyword evidence="2" id="KW-0378">Hydrolase</keyword>
<accession>A0A2S8A7R2</accession>
<dbReference type="SUPFAM" id="SSF56281">
    <property type="entry name" value="Metallo-hydrolase/oxidoreductase"/>
    <property type="match status" value="1"/>
</dbReference>
<dbReference type="InterPro" id="IPR036866">
    <property type="entry name" value="RibonucZ/Hydroxyglut_hydro"/>
</dbReference>
<dbReference type="RefSeq" id="WP_105194253.1">
    <property type="nucleotide sequence ID" value="NZ_PSZM01000046.1"/>
</dbReference>
<dbReference type="EMBL" id="PSZM01000046">
    <property type="protein sequence ID" value="PQL90601.1"/>
    <property type="molecule type" value="Genomic_DNA"/>
</dbReference>
<proteinExistence type="predicted"/>
<dbReference type="Proteomes" id="UP000238042">
    <property type="component" value="Unassembled WGS sequence"/>
</dbReference>
<evidence type="ECO:0000313" key="3">
    <source>
        <dbReference type="Proteomes" id="UP000238042"/>
    </source>
</evidence>
<dbReference type="Pfam" id="PF12706">
    <property type="entry name" value="Lactamase_B_2"/>
    <property type="match status" value="1"/>
</dbReference>
<dbReference type="PANTHER" id="PTHR43546">
    <property type="entry name" value="UPF0173 METAL-DEPENDENT HYDROLASE MJ1163-RELATED"/>
    <property type="match status" value="1"/>
</dbReference>
<dbReference type="InterPro" id="IPR050114">
    <property type="entry name" value="UPF0173_UPF0282_UlaG_hydrolase"/>
</dbReference>
<dbReference type="SMART" id="SM00849">
    <property type="entry name" value="Lactamase_B"/>
    <property type="match status" value="1"/>
</dbReference>
<dbReference type="InterPro" id="IPR001279">
    <property type="entry name" value="Metallo-B-lactamas"/>
</dbReference>
<comment type="caution">
    <text evidence="2">The sequence shown here is derived from an EMBL/GenBank/DDBJ whole genome shotgun (WGS) entry which is preliminary data.</text>
</comment>
<name>A0A2S8A7R2_9FLAO</name>
<dbReference type="AlphaFoldDB" id="A0A2S8A7R2"/>
<dbReference type="CDD" id="cd06262">
    <property type="entry name" value="metallo-hydrolase-like_MBL-fold"/>
    <property type="match status" value="1"/>
</dbReference>
<protein>
    <submittedName>
        <fullName evidence="2">Metal-dependent hydrolase</fullName>
    </submittedName>
</protein>
<evidence type="ECO:0000313" key="2">
    <source>
        <dbReference type="EMBL" id="PQL90601.1"/>
    </source>
</evidence>
<sequence>MEIVYYGHGCFCFKTSTSKIIIDPFITANELAKEININDIKTDYIFLTHAHFDHILDVEAIAKNNDATILANVEIARHYEKLGFKVIPMNIGGVKKFDFGRVKMVSAVHSSTFPDGMYGGLAAGFLMKMDGKVVYFSGDTALTQDMKNLPYVYGYIDVAILPVGNTFTMGVYDAVAAAKFVKTRNVIASHYDTFPEIKVHKEKAKHAFLADEKHLTFLPIGGSIDISKFV</sequence>
<keyword evidence="3" id="KW-1185">Reference proteome</keyword>
<organism evidence="2 3">
    <name type="scientific">Apibacter adventoris</name>
    <dbReference type="NCBI Taxonomy" id="1679466"/>
    <lineage>
        <taxon>Bacteria</taxon>
        <taxon>Pseudomonadati</taxon>
        <taxon>Bacteroidota</taxon>
        <taxon>Flavobacteriia</taxon>
        <taxon>Flavobacteriales</taxon>
        <taxon>Weeksellaceae</taxon>
        <taxon>Apibacter</taxon>
    </lineage>
</organism>
<dbReference type="OrthoDB" id="9789133at2"/>